<gene>
    <name evidence="2" type="ORF">G9Q97_20575</name>
</gene>
<keyword evidence="1" id="KW-1133">Transmembrane helix</keyword>
<proteinExistence type="predicted"/>
<name>A0ABX0HGE3_9BACT</name>
<keyword evidence="3" id="KW-1185">Reference proteome</keyword>
<accession>A0ABX0HGE3</accession>
<dbReference type="RefSeq" id="WP_166150370.1">
    <property type="nucleotide sequence ID" value="NZ_JAANYN010000011.1"/>
</dbReference>
<keyword evidence="1" id="KW-0812">Transmembrane</keyword>
<feature type="transmembrane region" description="Helical" evidence="1">
    <location>
        <begin position="45"/>
        <end position="62"/>
    </location>
</feature>
<dbReference type="Proteomes" id="UP000649799">
    <property type="component" value="Unassembled WGS sequence"/>
</dbReference>
<organism evidence="2 3">
    <name type="scientific">Cyclobacterium plantarum</name>
    <dbReference type="NCBI Taxonomy" id="2716263"/>
    <lineage>
        <taxon>Bacteria</taxon>
        <taxon>Pseudomonadati</taxon>
        <taxon>Bacteroidota</taxon>
        <taxon>Cytophagia</taxon>
        <taxon>Cytophagales</taxon>
        <taxon>Cyclobacteriaceae</taxon>
        <taxon>Cyclobacterium</taxon>
    </lineage>
</organism>
<comment type="caution">
    <text evidence="2">The sequence shown here is derived from an EMBL/GenBank/DDBJ whole genome shotgun (WGS) entry which is preliminary data.</text>
</comment>
<feature type="transmembrane region" description="Helical" evidence="1">
    <location>
        <begin position="7"/>
        <end position="25"/>
    </location>
</feature>
<reference evidence="2 3" key="1">
    <citation type="submission" date="2020-03" db="EMBL/GenBank/DDBJ databases">
        <title>Cyclobacterium plantarum sp. nov., a marine bacterium isolated from a coastal-marine wetland.</title>
        <authorList>
            <person name="Sanchez-Porro C."/>
            <person name="Ventosa A."/>
            <person name="Amoozegar M."/>
        </authorList>
    </citation>
    <scope>NUCLEOTIDE SEQUENCE [LARGE SCALE GENOMIC DNA]</scope>
    <source>
        <strain evidence="2 3">GBPx2</strain>
    </source>
</reference>
<dbReference type="EMBL" id="JAANYN010000011">
    <property type="protein sequence ID" value="NHE59212.1"/>
    <property type="molecule type" value="Genomic_DNA"/>
</dbReference>
<evidence type="ECO:0000313" key="2">
    <source>
        <dbReference type="EMBL" id="NHE59212.1"/>
    </source>
</evidence>
<evidence type="ECO:0000256" key="1">
    <source>
        <dbReference type="SAM" id="Phobius"/>
    </source>
</evidence>
<protein>
    <submittedName>
        <fullName evidence="2">Uncharacterized protein</fullName>
    </submittedName>
</protein>
<keyword evidence="1" id="KW-0472">Membrane</keyword>
<sequence>MKKPKYLTARICFFMHILLTHHFTVFSQRPPTSGPNPEESNLTPFIIGGTGLVVAAGSYFYLKSRGPKVPVTDNLQDYLWRQNIMPTPDALNLMYALNPGLRGQDMMRKKKKLVDPEFPEIPEEMRKAAAAVPSPTFIMPENLKGLIDEFISSMDAFSGMTLKTINPNVPKEAFREILTNLERMLTAPERFTESRNAIKDQMMTDLITVINQTVNGAIDTQELSADKLDLLQAISADLEDLLYPDPSPPQMEVVTTKGDGNREDWGLFLASAGKNFNDKLIFNRRLVNQTSRENADLKWFALAVYKYGADGDLITKGKEVEKRYQIAYASPALKDREESFHSIQGNASYGMALLGNGKYFIKVKEGDEEVPVQNPIIHFGQAFHNPVKELHNDLTKVIIYLLE</sequence>
<evidence type="ECO:0000313" key="3">
    <source>
        <dbReference type="Proteomes" id="UP000649799"/>
    </source>
</evidence>